<feature type="compositionally biased region" description="Acidic residues" evidence="1">
    <location>
        <begin position="211"/>
        <end position="228"/>
    </location>
</feature>
<feature type="compositionally biased region" description="Basic and acidic residues" evidence="1">
    <location>
        <begin position="229"/>
        <end position="266"/>
    </location>
</feature>
<reference evidence="2" key="1">
    <citation type="submission" date="2021-01" db="EMBL/GenBank/DDBJ databases">
        <authorList>
            <person name="Corre E."/>
            <person name="Pelletier E."/>
            <person name="Niang G."/>
            <person name="Scheremetjew M."/>
            <person name="Finn R."/>
            <person name="Kale V."/>
            <person name="Holt S."/>
            <person name="Cochrane G."/>
            <person name="Meng A."/>
            <person name="Brown T."/>
            <person name="Cohen L."/>
        </authorList>
    </citation>
    <scope>NUCLEOTIDE SEQUENCE</scope>
    <source>
        <strain evidence="2">NIES-2562</strain>
    </source>
</reference>
<feature type="region of interest" description="Disordered" evidence="1">
    <location>
        <begin position="1"/>
        <end position="36"/>
    </location>
</feature>
<evidence type="ECO:0000256" key="1">
    <source>
        <dbReference type="SAM" id="MobiDB-lite"/>
    </source>
</evidence>
<feature type="region of interest" description="Disordered" evidence="1">
    <location>
        <begin position="377"/>
        <end position="407"/>
    </location>
</feature>
<evidence type="ECO:0000313" key="2">
    <source>
        <dbReference type="EMBL" id="CAE0264194.1"/>
    </source>
</evidence>
<proteinExistence type="predicted"/>
<sequence>MPRSKNASTRRRKRTDYPYYRDTPGTNDGLAKQRAESASAGDASALHAIFNFGNVGPIPMSPVLQPTFGPGPAQQLYGSAPGSLLVGGGGEMDQYPHLFHGAPKAGSMPFNFQTGLPPPSQPYSIGSGQVRPPAYVSTSSFLPPYSLHKGGGRGPQSSFSSEGLDSTGFARPDSRSNLTPFSHAHPLAGDGEGEELEDIDEDHSGHLENGPESDDIEHGEGEDEEGVLEDGRDHRDDHGELVGRHDVHDPLAVHDHGEDAMRGKGEDKKKPYFFQLRSVLQKDEELIKGVDSTRKEFATDESIRRFLCTPNIPKQEFKRRLAVITAFGLMQWKESVEDVGSFEFRSFQSFMMDVVSNVSHLHQESVRAIISNIAADGKYTSQGRGKHKKPKKDDEREHQDADGSPPR</sequence>
<gene>
    <name evidence="2" type="ORF">PBIL07802_LOCUS26498</name>
</gene>
<accession>A0A7S3LU07</accession>
<feature type="compositionally biased region" description="Acidic residues" evidence="1">
    <location>
        <begin position="191"/>
        <end position="201"/>
    </location>
</feature>
<dbReference type="EMBL" id="HBIB01040667">
    <property type="protein sequence ID" value="CAE0264194.1"/>
    <property type="molecule type" value="Transcribed_RNA"/>
</dbReference>
<feature type="compositionally biased region" description="Basic and acidic residues" evidence="1">
    <location>
        <begin position="391"/>
        <end position="401"/>
    </location>
</feature>
<feature type="compositionally biased region" description="Polar residues" evidence="1">
    <location>
        <begin position="155"/>
        <end position="164"/>
    </location>
</feature>
<protein>
    <submittedName>
        <fullName evidence="2">Uncharacterized protein</fullName>
    </submittedName>
</protein>
<organism evidence="2">
    <name type="scientific">Palpitomonas bilix</name>
    <dbReference type="NCBI Taxonomy" id="652834"/>
    <lineage>
        <taxon>Eukaryota</taxon>
        <taxon>Eukaryota incertae sedis</taxon>
    </lineage>
</organism>
<feature type="region of interest" description="Disordered" evidence="1">
    <location>
        <begin position="146"/>
        <end position="266"/>
    </location>
</feature>
<dbReference type="AlphaFoldDB" id="A0A7S3LU07"/>
<name>A0A7S3LU07_9EUKA</name>